<dbReference type="Gene3D" id="1.10.510.10">
    <property type="entry name" value="Transferase(Phosphotransferase) domain 1"/>
    <property type="match status" value="1"/>
</dbReference>
<dbReference type="InterPro" id="IPR017441">
    <property type="entry name" value="Protein_kinase_ATP_BS"/>
</dbReference>
<dbReference type="InterPro" id="IPR009030">
    <property type="entry name" value="Growth_fac_rcpt_cys_sf"/>
</dbReference>
<evidence type="ECO:0000259" key="7">
    <source>
        <dbReference type="PROSITE" id="PS50011"/>
    </source>
</evidence>
<feature type="domain" description="Protein kinase" evidence="7">
    <location>
        <begin position="1471"/>
        <end position="1735"/>
    </location>
</feature>
<dbReference type="PROSITE" id="PS00107">
    <property type="entry name" value="PROTEIN_KINASE_ATP"/>
    <property type="match status" value="1"/>
</dbReference>
<keyword evidence="2 4" id="KW-0547">Nucleotide-binding</keyword>
<feature type="transmembrane region" description="Helical" evidence="5">
    <location>
        <begin position="1299"/>
        <end position="1325"/>
    </location>
</feature>
<dbReference type="OrthoDB" id="28332at2759"/>
<gene>
    <name evidence="8" type="ORF">EIN_113860</name>
</gene>
<dbReference type="GO" id="GO:0005524">
    <property type="term" value="F:ATP binding"/>
    <property type="evidence" value="ECO:0007669"/>
    <property type="project" value="UniProtKB-UniRule"/>
</dbReference>
<keyword evidence="5" id="KW-0472">Membrane</keyword>
<dbReference type="OMA" id="EYCEVIK"/>
<evidence type="ECO:0000256" key="5">
    <source>
        <dbReference type="SAM" id="Phobius"/>
    </source>
</evidence>
<evidence type="ECO:0000256" key="6">
    <source>
        <dbReference type="SAM" id="SignalP"/>
    </source>
</evidence>
<keyword evidence="5" id="KW-0812">Transmembrane</keyword>
<evidence type="ECO:0000256" key="1">
    <source>
        <dbReference type="ARBA" id="ARBA00022527"/>
    </source>
</evidence>
<evidence type="ECO:0000313" key="8">
    <source>
        <dbReference type="EMBL" id="ELP86262.1"/>
    </source>
</evidence>
<evidence type="ECO:0000313" key="9">
    <source>
        <dbReference type="Proteomes" id="UP000014680"/>
    </source>
</evidence>
<dbReference type="InterPro" id="IPR053215">
    <property type="entry name" value="TKL_Ser/Thr_kinase"/>
</dbReference>
<dbReference type="InterPro" id="IPR000719">
    <property type="entry name" value="Prot_kinase_dom"/>
</dbReference>
<dbReference type="PANTHER" id="PTHR45756">
    <property type="entry name" value="PALMITOYLTRANSFERASE"/>
    <property type="match status" value="1"/>
</dbReference>
<feature type="signal peptide" evidence="6">
    <location>
        <begin position="1"/>
        <end position="16"/>
    </location>
</feature>
<dbReference type="InterPro" id="IPR011009">
    <property type="entry name" value="Kinase-like_dom_sf"/>
</dbReference>
<sequence>MSFWIYLVVFVVGVFSTTDKTTNIWCLRDNEVIIHEQSNDTSCHYPGYSVGFDYTQTASLVTFTVFPDCCSTNVTIKENNKFHVLDEEDNQYTTPPNRLLEFYFYGTLYARDYLNITIEEYIEKLSWTINTYYIISGSTLTLMGRASTNKKYPYYISVESRQFNISSPTPNYEYVEMGFQWGFSPTLFLHGYLDVEMVNETARENCQYRYTTVGDTVKYTRGVNNSQLKVVSACDRGGYHRIEICGVDVLQTDDCACSYDNYEYKNHAQDCTYLSRYFDFYVNPKQDKIPYEHLWNSLITSEEDTLLTIRKGANLTFLGEVVLKSPLRIDGSVYFKGQIVIESTEYVYDLGNFYIESVDYSKVDKVNNILFIGKCGVNTSECDAFLARTQIDEIRCNGPRNRYVKKGSVINCMCTQDASGNFEQSDCNYMTEDRQNRMTLQLTTNYSSGNTTKYWKEIIGKPSESITIRGSSIVVEGNCDFSKITSVEVYAELRCGKIVLTNTNNIRGGFNSIIKTYDIEIIGVVDNLNRGALIQMNEGYFVSDGNMIKEFDDTQSTCFELVTTHQAVSETLNGATDSKFVTLVLGNLVRICPNNYTNDDKTKVKCQVVDYSFETFENAQCPCKGDYCEFYCDLSHYNITNNSFCDTIEGDLYFSGENIVLQNVRSIRILHFIDNAQVTVLGNGKTTVDIEIESKNKIEIVTHDNINIGGMGKSLIFTLNETQGAKKVQITGKFVDLYVDVPNGTSFELTQIASIFNTKSTGGFKVVGTYLVYLSTLKCQVGHLVDNEFVCDSCGQGEVSGKCKESITVTHCEEYSSVGLCKECFEGWYLESDITNSSLISQKCIECSDINCLRCSKSECLKCKDEMKTSGNGCVINRIAKCVSQINGNCVKCNEGYFVVNGNCKICGEHCKSCVSQIECTICDYNYKLMNGTCLTSLEGVIETTNSILSCPVGYFNDKSTCKKCITNTTFGDSCMRCTKTECLTCDGQNSIIDGKCQATNGECDIINDSKCQRCNYGTFNKPYCETCDTLCESCVGSHGECLECSTTSQDIWLFNTTCEQIVSTSLFPYIKTEDETYSQCVINHFGTCISCSSGYYVNNTKCVPCSSHCASCFNSTICLSCTNATDSLVNHNCLTDDKLSESCKVMTISKIGCAICMDGYYRKGTECFKCPVGVELCVFTQNVVQPISCTSDYFLFNANECVLYSNITHCASFDKNGCAKCEDTYYMSNSYCSKCVSNCQKCTSSTSCVLCERDYVLSNDICVDYTNIQFCTSSSKNKCDSCDTFHKLENSICVQKSLWWISLIVLGGVVLLVIILYFTITYILRKAIRLKQENTMNLSDIFTFSRFIEALPGILVTQKTFTLYDEDAIPVNEETPLKIVVANSGKHKVKIQPSFVVSKKYDMSITPSLVFLRPGKAIEFVVTVHPMCSTKIEQQIVFSVFNFHVGQELQFTIGLSVQTQQSSIIDPDELIQKKQIGEGTFGVVFLGDYRGNKVAIKRLKPKMSNGDNQEEEFLHEVEMLEKFRSDYIIHFYGAVYLGDERAIITEFAQYGSIEKMIESKEKKQVRRSLRVKMLQDTAKGIMYLHNNGILHRDIKPDNMLVLIVDANVRVNAKLTDFGSARNINLMMTNMTFTKGVGTPSFMAPEVLNKKRYKTAADVFSFGVTMYSVMIWDDPYPKELFSYPWIVATFIAEGKRRPKANLPDRMYNLISQCWTEDVNARLKIEEVVEKLEELLKTDYSK</sequence>
<dbReference type="PROSITE" id="PS50011">
    <property type="entry name" value="PROTEIN_KINASE_DOM"/>
    <property type="match status" value="1"/>
</dbReference>
<keyword evidence="8" id="KW-0808">Transferase</keyword>
<dbReference type="EC" id="2.7.10.2" evidence="8"/>
<dbReference type="GeneID" id="14885249"/>
<dbReference type="SUPFAM" id="SSF57184">
    <property type="entry name" value="Growth factor receptor domain"/>
    <property type="match status" value="3"/>
</dbReference>
<organism evidence="8 9">
    <name type="scientific">Entamoeba invadens IP1</name>
    <dbReference type="NCBI Taxonomy" id="370355"/>
    <lineage>
        <taxon>Eukaryota</taxon>
        <taxon>Amoebozoa</taxon>
        <taxon>Evosea</taxon>
        <taxon>Archamoebae</taxon>
        <taxon>Mastigamoebida</taxon>
        <taxon>Entamoebidae</taxon>
        <taxon>Entamoeba</taxon>
    </lineage>
</organism>
<reference evidence="8" key="1">
    <citation type="submission" date="2012-10" db="EMBL/GenBank/DDBJ databases">
        <authorList>
            <person name="Zafar N."/>
            <person name="Inman J."/>
            <person name="Hall N."/>
            <person name="Lorenzi H."/>
            <person name="Caler E."/>
        </authorList>
    </citation>
    <scope>NUCLEOTIDE SEQUENCE [LARGE SCALE GENOMIC DNA]</scope>
    <source>
        <strain evidence="8">IP1</strain>
    </source>
</reference>
<keyword evidence="3 4" id="KW-0067">ATP-binding</keyword>
<evidence type="ECO:0000256" key="4">
    <source>
        <dbReference type="PROSITE-ProRule" id="PRU10141"/>
    </source>
</evidence>
<feature type="binding site" evidence="4">
    <location>
        <position position="1498"/>
    </location>
    <ligand>
        <name>ATP</name>
        <dbReference type="ChEBI" id="CHEBI:30616"/>
    </ligand>
</feature>
<feature type="chain" id="PRO_5001990646" evidence="6">
    <location>
        <begin position="17"/>
        <end position="1741"/>
    </location>
</feature>
<dbReference type="EMBL" id="KB207005">
    <property type="protein sequence ID" value="ELP86262.1"/>
    <property type="molecule type" value="Genomic_DNA"/>
</dbReference>
<dbReference type="VEuPathDB" id="AmoebaDB:EIN_113860"/>
<dbReference type="PANTHER" id="PTHR45756:SF1">
    <property type="entry name" value="PROTEIN KINASE DOMAIN CONTAINING PROTEIN"/>
    <property type="match status" value="1"/>
</dbReference>
<dbReference type="KEGG" id="eiv:EIN_113860"/>
<dbReference type="PROSITE" id="PS00108">
    <property type="entry name" value="PROTEIN_KINASE_ST"/>
    <property type="match status" value="1"/>
</dbReference>
<dbReference type="RefSeq" id="XP_004185608.1">
    <property type="nucleotide sequence ID" value="XM_004185560.1"/>
</dbReference>
<dbReference type="Pfam" id="PF07714">
    <property type="entry name" value="PK_Tyr_Ser-Thr"/>
    <property type="match status" value="1"/>
</dbReference>
<dbReference type="Gene3D" id="2.10.220.10">
    <property type="entry name" value="Hormone Receptor, Insulin-like Growth Factor Receptor 1, Chain A, domain 2"/>
    <property type="match status" value="1"/>
</dbReference>
<dbReference type="SMART" id="SM00220">
    <property type="entry name" value="S_TKc"/>
    <property type="match status" value="1"/>
</dbReference>
<accession>A0A0A1TXZ1</accession>
<evidence type="ECO:0000256" key="3">
    <source>
        <dbReference type="ARBA" id="ARBA00022840"/>
    </source>
</evidence>
<dbReference type="InterPro" id="IPR008271">
    <property type="entry name" value="Ser/Thr_kinase_AS"/>
</dbReference>
<dbReference type="InterPro" id="IPR006212">
    <property type="entry name" value="Furin_repeat"/>
</dbReference>
<dbReference type="GO" id="GO:0004715">
    <property type="term" value="F:non-membrane spanning protein tyrosine kinase activity"/>
    <property type="evidence" value="ECO:0007669"/>
    <property type="project" value="UniProtKB-EC"/>
</dbReference>
<keyword evidence="9" id="KW-1185">Reference proteome</keyword>
<evidence type="ECO:0000256" key="2">
    <source>
        <dbReference type="ARBA" id="ARBA00022741"/>
    </source>
</evidence>
<keyword evidence="8" id="KW-0418">Kinase</keyword>
<dbReference type="InterPro" id="IPR001245">
    <property type="entry name" value="Ser-Thr/Tyr_kinase_cat_dom"/>
</dbReference>
<dbReference type="Proteomes" id="UP000014680">
    <property type="component" value="Unassembled WGS sequence"/>
</dbReference>
<protein>
    <submittedName>
        <fullName evidence="8">Protein serine/threonine kinase, putative</fullName>
        <ecNumber evidence="8">2.7.10.2</ecNumber>
    </submittedName>
</protein>
<proteinExistence type="predicted"/>
<name>A0A0A1TXZ1_ENTIV</name>
<keyword evidence="5" id="KW-1133">Transmembrane helix</keyword>
<dbReference type="SUPFAM" id="SSF56112">
    <property type="entry name" value="Protein kinase-like (PK-like)"/>
    <property type="match status" value="1"/>
</dbReference>
<dbReference type="SMART" id="SM00261">
    <property type="entry name" value="FU"/>
    <property type="match status" value="5"/>
</dbReference>
<keyword evidence="6" id="KW-0732">Signal</keyword>
<keyword evidence="1" id="KW-0723">Serine/threonine-protein kinase</keyword>